<dbReference type="Proteomes" id="UP000005090">
    <property type="component" value="Chromosome"/>
</dbReference>
<dbReference type="EMBL" id="CM001475">
    <property type="protein sequence ID" value="EIC29985.1"/>
    <property type="molecule type" value="Genomic_DNA"/>
</dbReference>
<protein>
    <recommendedName>
        <fullName evidence="3">PEGA domain-containing protein</fullName>
    </recommendedName>
</protein>
<dbReference type="AlphaFoldDB" id="H8GG61"/>
<evidence type="ECO:0008006" key="3">
    <source>
        <dbReference type="Google" id="ProtNLM"/>
    </source>
</evidence>
<gene>
    <name evidence="1" type="ORF">Metal_2239</name>
</gene>
<reference evidence="1 2" key="1">
    <citation type="journal article" date="2013" name="Genome Announc.">
        <title>Genome Sequence of the Obligate Gammaproteobacterial Methanotroph Methylomicrobium album Strain BG8.</title>
        <authorList>
            <person name="Kits K.D."/>
            <person name="Kalyuzhnaya M.G."/>
            <person name="Klotz M.G."/>
            <person name="Jetten M.S."/>
            <person name="Op den Camp H.J."/>
            <person name="Vuilleumier S."/>
            <person name="Bringel F."/>
            <person name="Dispirito A.A."/>
            <person name="Murrell J.C."/>
            <person name="Bruce D."/>
            <person name="Cheng J.F."/>
            <person name="Copeland A."/>
            <person name="Goodwin L."/>
            <person name="Hauser L."/>
            <person name="Lajus A."/>
            <person name="Land M.L."/>
            <person name="Lapidus A."/>
            <person name="Lucas S."/>
            <person name="Medigue C."/>
            <person name="Pitluck S."/>
            <person name="Woyke T."/>
            <person name="Zeytun A."/>
            <person name="Stein L.Y."/>
        </authorList>
    </citation>
    <scope>NUCLEOTIDE SEQUENCE [LARGE SCALE GENOMIC DNA]</scope>
    <source>
        <strain evidence="1 2">BG8</strain>
    </source>
</reference>
<dbReference type="PROSITE" id="PS51257">
    <property type="entry name" value="PROKAR_LIPOPROTEIN"/>
    <property type="match status" value="1"/>
</dbReference>
<accession>H8GG61</accession>
<dbReference type="RefSeq" id="WP_005372286.1">
    <property type="nucleotide sequence ID" value="NZ_CM001475.1"/>
</dbReference>
<name>H8GG61_METAL</name>
<dbReference type="HOGENOM" id="CLU_124448_0_0_6"/>
<evidence type="ECO:0000313" key="2">
    <source>
        <dbReference type="Proteomes" id="UP000005090"/>
    </source>
</evidence>
<sequence>MKKTLFSTIAIAALTSGCASIIHGATDEVKVGSYPDRVDFTVKNEDGEIVMRGVTPQTISLKRGNGYFDGENYNVEFDRQGYVSQSTSIESGLSWMYPGNLIFGGLVGLLIVDPITGAMWDLDDQVSVTLTPKSASLPK</sequence>
<keyword evidence="2" id="KW-1185">Reference proteome</keyword>
<evidence type="ECO:0000313" key="1">
    <source>
        <dbReference type="EMBL" id="EIC29985.1"/>
    </source>
</evidence>
<dbReference type="STRING" id="686340.Metal_2239"/>
<dbReference type="eggNOG" id="ENOG5032U4H">
    <property type="taxonomic scope" value="Bacteria"/>
</dbReference>
<proteinExistence type="predicted"/>
<organism evidence="1 2">
    <name type="scientific">Methylomicrobium album BG8</name>
    <dbReference type="NCBI Taxonomy" id="686340"/>
    <lineage>
        <taxon>Bacteria</taxon>
        <taxon>Pseudomonadati</taxon>
        <taxon>Pseudomonadota</taxon>
        <taxon>Gammaproteobacteria</taxon>
        <taxon>Methylococcales</taxon>
        <taxon>Methylococcaceae</taxon>
        <taxon>Methylomicrobium</taxon>
    </lineage>
</organism>